<keyword evidence="8" id="KW-0732">Signal</keyword>
<evidence type="ECO:0000313" key="10">
    <source>
        <dbReference type="EMBL" id="CAF1041031.1"/>
    </source>
</evidence>
<keyword evidence="5 6" id="KW-0479">Metal-binding</keyword>
<dbReference type="FunFam" id="3.30.1330.30:FF:000008">
    <property type="entry name" value="Protein pelota homolog"/>
    <property type="match status" value="1"/>
</dbReference>
<dbReference type="Gene3D" id="2.30.30.870">
    <property type="entry name" value="Pelota, domain A"/>
    <property type="match status" value="1"/>
</dbReference>
<dbReference type="SUPFAM" id="SSF55315">
    <property type="entry name" value="L30e-like"/>
    <property type="match status" value="1"/>
</dbReference>
<dbReference type="InterPro" id="IPR004405">
    <property type="entry name" value="TF_pelota"/>
</dbReference>
<dbReference type="InterPro" id="IPR038069">
    <property type="entry name" value="Pelota/DOM34_N"/>
</dbReference>
<dbReference type="Pfam" id="PF03465">
    <property type="entry name" value="eRF1_3"/>
    <property type="match status" value="1"/>
</dbReference>
<dbReference type="FunFam" id="2.30.30.870:FF:000001">
    <property type="entry name" value="Protein pelota homolog"/>
    <property type="match status" value="1"/>
</dbReference>
<evidence type="ECO:0000256" key="5">
    <source>
        <dbReference type="ARBA" id="ARBA00022723"/>
    </source>
</evidence>
<dbReference type="AlphaFoldDB" id="A0A814JVV9"/>
<evidence type="ECO:0000256" key="4">
    <source>
        <dbReference type="ARBA" id="ARBA00022490"/>
    </source>
</evidence>
<comment type="function">
    <text evidence="6">Component of the Pelota-HBS1L complex, a complex that recognizes stalled ribosomes and triggers the No-Go Decay (NGD) pathway. In the Pelota-HBS1L complex, pelo recognizes ribosomes stalled at the 3' end of an mRNA and engages stalled ribosomes by destabilizing mRNA in the mRNA channel.</text>
</comment>
<feature type="signal peptide" evidence="8">
    <location>
        <begin position="1"/>
        <end position="15"/>
    </location>
</feature>
<dbReference type="GO" id="GO:0070651">
    <property type="term" value="P:nonfunctional rRNA decay"/>
    <property type="evidence" value="ECO:0007669"/>
    <property type="project" value="TreeGrafter"/>
</dbReference>
<proteinExistence type="inferred from homology"/>
<comment type="subcellular location">
    <subcellularLocation>
        <location evidence="2 6">Cytoplasm</location>
    </subcellularLocation>
</comment>
<dbReference type="OrthoDB" id="10249111at2759"/>
<dbReference type="GO" id="GO:0070966">
    <property type="term" value="P:nuclear-transcribed mRNA catabolic process, no-go decay"/>
    <property type="evidence" value="ECO:0007669"/>
    <property type="project" value="InterPro"/>
</dbReference>
<dbReference type="InterPro" id="IPR005142">
    <property type="entry name" value="eRF1_3"/>
</dbReference>
<dbReference type="InterPro" id="IPR005141">
    <property type="entry name" value="eRF1_2"/>
</dbReference>
<feature type="chain" id="PRO_5032658087" description="Protein pelota homolog" evidence="8">
    <location>
        <begin position="16"/>
        <end position="431"/>
    </location>
</feature>
<comment type="similarity">
    <text evidence="3 6">Belongs to the eukaryotic release factor 1 family. Pelota subfamily.</text>
</comment>
<dbReference type="InterPro" id="IPR005140">
    <property type="entry name" value="eRF1_Pelota-like_N"/>
</dbReference>
<evidence type="ECO:0000256" key="1">
    <source>
        <dbReference type="ARBA" id="ARBA00001968"/>
    </source>
</evidence>
<comment type="cofactor">
    <cofactor evidence="1 6">
        <name>a divalent metal cation</name>
        <dbReference type="ChEBI" id="CHEBI:60240"/>
    </cofactor>
</comment>
<dbReference type="GO" id="GO:0071025">
    <property type="term" value="P:RNA surveillance"/>
    <property type="evidence" value="ECO:0007669"/>
    <property type="project" value="InterPro"/>
</dbReference>
<evidence type="ECO:0000256" key="8">
    <source>
        <dbReference type="SAM" id="SignalP"/>
    </source>
</evidence>
<name>A0A814JVV9_ADIRI</name>
<feature type="region of interest" description="Disordered" evidence="7">
    <location>
        <begin position="378"/>
        <end position="413"/>
    </location>
</feature>
<sequence length="431" mass="48760">MLTFVLLILDRGSAGELKLEPEEPEDMWHAYNLIAAGDSLRASTVRKVVQTTDTGSSTTTKKRMILTIEVQSVGYDSAAASTLRVKGRTIEENEFVKKGSYHTLDLELHSAFTLRKHEWDSIALDRVEMACNPVHQADVAAVIMHEGLANVCLITEHLTINRQKIEHTIPRKRKGLCAQHDKGMEKFFDVIIAAIIKHIDFSIVKAVIIASPGFIKDQFYQYMLAKATRDDERHLLENRNKFILLHSSNGFKHALTEVLQDPLVLNRLSDTKATGEMKLLEQFMQLLNDEPEKAYYGLEVIEKANQAQAIEHLLITDELFRNIDFNKRRRYVQLVDSVKENGGDVRLFSSMHASGERLGQLTGIAAILRFPMPDLDLADDHQHHEANNGNNHDDLQPNPNRPTDDNADFDDDRSANTYRALNANRAEASAW</sequence>
<dbReference type="PANTHER" id="PTHR10853:SF0">
    <property type="entry name" value="PROTEIN PELOTA HOMOLOG"/>
    <property type="match status" value="1"/>
</dbReference>
<evidence type="ECO:0000313" key="11">
    <source>
        <dbReference type="Proteomes" id="UP000663852"/>
    </source>
</evidence>
<dbReference type="SUPFAM" id="SSF159065">
    <property type="entry name" value="Dom34/Pelota N-terminal domain-like"/>
    <property type="match status" value="1"/>
</dbReference>
<accession>A0A814JVV9</accession>
<reference evidence="10" key="1">
    <citation type="submission" date="2021-02" db="EMBL/GenBank/DDBJ databases">
        <authorList>
            <person name="Nowell W R."/>
        </authorList>
    </citation>
    <scope>NUCLEOTIDE SEQUENCE</scope>
</reference>
<dbReference type="NCBIfam" id="TIGR00111">
    <property type="entry name" value="pelota"/>
    <property type="match status" value="1"/>
</dbReference>
<dbReference type="SUPFAM" id="SSF53137">
    <property type="entry name" value="Translational machinery components"/>
    <property type="match status" value="1"/>
</dbReference>
<evidence type="ECO:0000256" key="2">
    <source>
        <dbReference type="ARBA" id="ARBA00004496"/>
    </source>
</evidence>
<dbReference type="EMBL" id="CAJNOJ010000074">
    <property type="protein sequence ID" value="CAF1041031.1"/>
    <property type="molecule type" value="Genomic_DNA"/>
</dbReference>
<feature type="compositionally biased region" description="Basic and acidic residues" evidence="7">
    <location>
        <begin position="378"/>
        <end position="395"/>
    </location>
</feature>
<dbReference type="InterPro" id="IPR029064">
    <property type="entry name" value="Ribosomal_eL30-like_sf"/>
</dbReference>
<evidence type="ECO:0000256" key="3">
    <source>
        <dbReference type="ARBA" id="ARBA00009504"/>
    </source>
</evidence>
<keyword evidence="4 6" id="KW-0963">Cytoplasm</keyword>
<dbReference type="Gene3D" id="3.30.420.60">
    <property type="entry name" value="eRF1 domain 2"/>
    <property type="match status" value="1"/>
</dbReference>
<dbReference type="SMART" id="SM01194">
    <property type="entry name" value="eRF1_1"/>
    <property type="match status" value="1"/>
</dbReference>
<gene>
    <name evidence="10" type="ORF">EDS130_LOCUS16930</name>
</gene>
<dbReference type="Pfam" id="PF03464">
    <property type="entry name" value="eRF1_2"/>
    <property type="match status" value="1"/>
</dbReference>
<dbReference type="Gene3D" id="3.30.1330.30">
    <property type="match status" value="1"/>
</dbReference>
<evidence type="ECO:0000256" key="6">
    <source>
        <dbReference type="RuleBase" id="RU362019"/>
    </source>
</evidence>
<comment type="caution">
    <text evidence="10">The sequence shown here is derived from an EMBL/GenBank/DDBJ whole genome shotgun (WGS) entry which is preliminary data.</text>
</comment>
<protein>
    <recommendedName>
        <fullName evidence="6">Protein pelota homolog</fullName>
    </recommendedName>
</protein>
<dbReference type="GO" id="GO:0005737">
    <property type="term" value="C:cytoplasm"/>
    <property type="evidence" value="ECO:0007669"/>
    <property type="project" value="UniProtKB-SubCell"/>
</dbReference>
<dbReference type="FunFam" id="3.30.420.60:FF:000002">
    <property type="entry name" value="Protein pelota homolog"/>
    <property type="match status" value="1"/>
</dbReference>
<evidence type="ECO:0000256" key="7">
    <source>
        <dbReference type="SAM" id="MobiDB-lite"/>
    </source>
</evidence>
<feature type="domain" description="eRF1/Pelota-like N-terminal" evidence="9">
    <location>
        <begin position="1"/>
        <end position="132"/>
    </location>
</feature>
<evidence type="ECO:0000259" key="9">
    <source>
        <dbReference type="SMART" id="SM01194"/>
    </source>
</evidence>
<dbReference type="InterPro" id="IPR042226">
    <property type="entry name" value="eFR1_2_sf"/>
</dbReference>
<dbReference type="GO" id="GO:0070481">
    <property type="term" value="P:nuclear-transcribed mRNA catabolic process, non-stop decay"/>
    <property type="evidence" value="ECO:0007669"/>
    <property type="project" value="InterPro"/>
</dbReference>
<dbReference type="Pfam" id="PF26356">
    <property type="entry name" value="Pelota_N"/>
    <property type="match status" value="1"/>
</dbReference>
<dbReference type="PANTHER" id="PTHR10853">
    <property type="entry name" value="PELOTA"/>
    <property type="match status" value="1"/>
</dbReference>
<dbReference type="GO" id="GO:0046872">
    <property type="term" value="F:metal ion binding"/>
    <property type="evidence" value="ECO:0007669"/>
    <property type="project" value="UniProtKB-KW"/>
</dbReference>
<dbReference type="GO" id="GO:0032790">
    <property type="term" value="P:ribosome disassembly"/>
    <property type="evidence" value="ECO:0007669"/>
    <property type="project" value="TreeGrafter"/>
</dbReference>
<organism evidence="10 11">
    <name type="scientific">Adineta ricciae</name>
    <name type="common">Rotifer</name>
    <dbReference type="NCBI Taxonomy" id="249248"/>
    <lineage>
        <taxon>Eukaryota</taxon>
        <taxon>Metazoa</taxon>
        <taxon>Spiralia</taxon>
        <taxon>Gnathifera</taxon>
        <taxon>Rotifera</taxon>
        <taxon>Eurotatoria</taxon>
        <taxon>Bdelloidea</taxon>
        <taxon>Adinetida</taxon>
        <taxon>Adinetidae</taxon>
        <taxon>Adineta</taxon>
    </lineage>
</organism>
<dbReference type="Proteomes" id="UP000663852">
    <property type="component" value="Unassembled WGS sequence"/>
</dbReference>
<dbReference type="InterPro" id="IPR058547">
    <property type="entry name" value="Pelota_N"/>
</dbReference>